<dbReference type="AlphaFoldDB" id="A0A367YTN2"/>
<sequence length="272" mass="28198">MLDVLEHRYPPTTAEGWDRVGLAVGDRAQSVTSVLLTVDVTPQVLAEAVGLDAQLVVAHHPLLLRGITAVDAAEPKGRLVIEAVRAGVSVYTAHTNADIAVDGVSASLAETVGLVDTRPLVPSAHDPAVGAGRVGRLAEPLTAGGWLERVAAALPATAAGVRLAGDPDRLVRTAAVVGGAGDSYLDGALAAGVDAYLTSDLRHHPVSELLQRDDAPLLLDVPHAAAEATWLPVVQRVLRDGLPDLDVTVSGVRTDPWTRHAASPTANPHTTR</sequence>
<feature type="binding site" evidence="5">
    <location>
        <position position="60"/>
    </location>
    <ligand>
        <name>a divalent metal cation</name>
        <dbReference type="ChEBI" id="CHEBI:60240"/>
        <label>1</label>
    </ligand>
</feature>
<dbReference type="InterPro" id="IPR002678">
    <property type="entry name" value="DUF34/NIF3"/>
</dbReference>
<keyword evidence="7" id="KW-1185">Reference proteome</keyword>
<feature type="binding site" evidence="5">
    <location>
        <position position="59"/>
    </location>
    <ligand>
        <name>a divalent metal cation</name>
        <dbReference type="ChEBI" id="CHEBI:60240"/>
        <label>1</label>
    </ligand>
</feature>
<dbReference type="InterPro" id="IPR036069">
    <property type="entry name" value="DUF34/NIF3_sf"/>
</dbReference>
<dbReference type="GO" id="GO:0046872">
    <property type="term" value="F:metal ion binding"/>
    <property type="evidence" value="ECO:0007669"/>
    <property type="project" value="UniProtKB-KW"/>
</dbReference>
<evidence type="ECO:0000256" key="1">
    <source>
        <dbReference type="ARBA" id="ARBA00006964"/>
    </source>
</evidence>
<reference evidence="6 7" key="1">
    <citation type="submission" date="2018-07" db="EMBL/GenBank/DDBJ databases">
        <title>Desertimonas flava gen. nov. sp. nov.</title>
        <authorList>
            <person name="Liu S."/>
        </authorList>
    </citation>
    <scope>NUCLEOTIDE SEQUENCE [LARGE SCALE GENOMIC DNA]</scope>
    <source>
        <strain evidence="6 7">16Sb5-5</strain>
    </source>
</reference>
<evidence type="ECO:0000256" key="2">
    <source>
        <dbReference type="ARBA" id="ARBA00011643"/>
    </source>
</evidence>
<gene>
    <name evidence="6" type="ORF">DT076_11825</name>
</gene>
<dbReference type="GO" id="GO:0005737">
    <property type="term" value="C:cytoplasm"/>
    <property type="evidence" value="ECO:0007669"/>
    <property type="project" value="TreeGrafter"/>
</dbReference>
<proteinExistence type="inferred from homology"/>
<dbReference type="Gene3D" id="3.40.1390.30">
    <property type="entry name" value="NIF3 (NGG1p interacting factor 3)-like"/>
    <property type="match status" value="1"/>
</dbReference>
<dbReference type="NCBIfam" id="TIGR00486">
    <property type="entry name" value="YbgI_SA1388"/>
    <property type="match status" value="1"/>
</dbReference>
<comment type="subunit">
    <text evidence="2">Homohexamer.</text>
</comment>
<accession>A0A367YTN2</accession>
<dbReference type="SUPFAM" id="SSF102705">
    <property type="entry name" value="NIF3 (NGG1p interacting factor 3)-like"/>
    <property type="match status" value="1"/>
</dbReference>
<evidence type="ECO:0000256" key="4">
    <source>
        <dbReference type="ARBA" id="ARBA00022723"/>
    </source>
</evidence>
<feature type="binding site" evidence="5">
    <location>
        <position position="227"/>
    </location>
    <ligand>
        <name>a divalent metal cation</name>
        <dbReference type="ChEBI" id="CHEBI:60240"/>
        <label>1</label>
    </ligand>
</feature>
<evidence type="ECO:0000256" key="3">
    <source>
        <dbReference type="ARBA" id="ARBA00022112"/>
    </source>
</evidence>
<evidence type="ECO:0000313" key="6">
    <source>
        <dbReference type="EMBL" id="RCK69255.1"/>
    </source>
</evidence>
<dbReference type="EMBL" id="QOUI01000007">
    <property type="protein sequence ID" value="RCK69255.1"/>
    <property type="molecule type" value="Genomic_DNA"/>
</dbReference>
<protein>
    <recommendedName>
        <fullName evidence="3">GTP cyclohydrolase 1 type 2 homolog</fullName>
    </recommendedName>
</protein>
<dbReference type="Proteomes" id="UP000252770">
    <property type="component" value="Unassembled WGS sequence"/>
</dbReference>
<evidence type="ECO:0000313" key="7">
    <source>
        <dbReference type="Proteomes" id="UP000252770"/>
    </source>
</evidence>
<comment type="caution">
    <text evidence="6">The sequence shown here is derived from an EMBL/GenBank/DDBJ whole genome shotgun (WGS) entry which is preliminary data.</text>
</comment>
<dbReference type="PANTHER" id="PTHR13799:SF14">
    <property type="entry name" value="GTP CYCLOHYDROLASE 1 TYPE 2 HOMOLOG"/>
    <property type="match status" value="1"/>
</dbReference>
<dbReference type="PANTHER" id="PTHR13799">
    <property type="entry name" value="NGG1 INTERACTING FACTOR 3"/>
    <property type="match status" value="1"/>
</dbReference>
<name>A0A367YTN2_9ACTN</name>
<keyword evidence="4 5" id="KW-0479">Metal-binding</keyword>
<organism evidence="6 7">
    <name type="scientific">Desertihabitans brevis</name>
    <dbReference type="NCBI Taxonomy" id="2268447"/>
    <lineage>
        <taxon>Bacteria</taxon>
        <taxon>Bacillati</taxon>
        <taxon>Actinomycetota</taxon>
        <taxon>Actinomycetes</taxon>
        <taxon>Propionibacteriales</taxon>
        <taxon>Propionibacteriaceae</taxon>
        <taxon>Desertihabitans</taxon>
    </lineage>
</organism>
<dbReference type="Pfam" id="PF01784">
    <property type="entry name" value="DUF34_NIF3"/>
    <property type="match status" value="1"/>
</dbReference>
<dbReference type="FunFam" id="3.40.1390.30:FF:000001">
    <property type="entry name" value="GTP cyclohydrolase 1 type 2"/>
    <property type="match status" value="1"/>
</dbReference>
<evidence type="ECO:0000256" key="5">
    <source>
        <dbReference type="PIRSR" id="PIRSR602678-1"/>
    </source>
</evidence>
<comment type="similarity">
    <text evidence="1">Belongs to the GTP cyclohydrolase I type 2/NIF3 family.</text>
</comment>
<feature type="binding site" evidence="5">
    <location>
        <position position="223"/>
    </location>
    <ligand>
        <name>a divalent metal cation</name>
        <dbReference type="ChEBI" id="CHEBI:60240"/>
        <label>1</label>
    </ligand>
</feature>
<feature type="binding site" evidence="5">
    <location>
        <position position="98"/>
    </location>
    <ligand>
        <name>a divalent metal cation</name>
        <dbReference type="ChEBI" id="CHEBI:60240"/>
        <label>1</label>
    </ligand>
</feature>